<feature type="non-terminal residue" evidence="1">
    <location>
        <position position="71"/>
    </location>
</feature>
<organism evidence="1">
    <name type="scientific">Vigna angularis var. angularis</name>
    <dbReference type="NCBI Taxonomy" id="157739"/>
    <lineage>
        <taxon>Eukaryota</taxon>
        <taxon>Viridiplantae</taxon>
        <taxon>Streptophyta</taxon>
        <taxon>Embryophyta</taxon>
        <taxon>Tracheophyta</taxon>
        <taxon>Spermatophyta</taxon>
        <taxon>Magnoliopsida</taxon>
        <taxon>eudicotyledons</taxon>
        <taxon>Gunneridae</taxon>
        <taxon>Pentapetalae</taxon>
        <taxon>rosids</taxon>
        <taxon>fabids</taxon>
        <taxon>Fabales</taxon>
        <taxon>Fabaceae</taxon>
        <taxon>Papilionoideae</taxon>
        <taxon>50 kb inversion clade</taxon>
        <taxon>NPAAA clade</taxon>
        <taxon>indigoferoid/millettioid clade</taxon>
        <taxon>Phaseoleae</taxon>
        <taxon>Vigna</taxon>
    </lineage>
</organism>
<dbReference type="AlphaFoldDB" id="A0A0S3TEC0"/>
<accession>A0A0S3TEC0</accession>
<proteinExistence type="predicted"/>
<dbReference type="EMBL" id="AP015422">
    <property type="protein sequence ID" value="BAU03430.1"/>
    <property type="molecule type" value="Genomic_DNA"/>
</dbReference>
<name>A0A0S3TEC0_PHAAN</name>
<reference evidence="1" key="1">
    <citation type="journal article" date="2015" name="Sci. Rep.">
        <title>The power of single molecule real-time sequencing technology in the de novo assembly of a eukaryotic genome.</title>
        <authorList>
            <person name="Sakai H."/>
            <person name="Naito K."/>
            <person name="Ogiso-Tanaka E."/>
            <person name="Takahashi Y."/>
            <person name="Iseki K."/>
            <person name="Muto C."/>
            <person name="Satou K."/>
            <person name="Teruya K."/>
            <person name="Shiroma A."/>
            <person name="Shimoji M."/>
            <person name="Hirano T."/>
            <person name="Itoh T."/>
            <person name="Kaga A."/>
            <person name="Tomooka N."/>
        </authorList>
    </citation>
    <scope>NUCLEOTIDE SEQUENCE</scope>
</reference>
<protein>
    <submittedName>
        <fullName evidence="1">Uncharacterized protein</fullName>
    </submittedName>
</protein>
<evidence type="ECO:0000313" key="1">
    <source>
        <dbReference type="EMBL" id="BAU03430.1"/>
    </source>
</evidence>
<sequence>MFPMLISSNLWKKEFGCLGFELFAGTTVEMVSLASSIKPPNKFNAILARSTTTLPTIVEFYRVLLDTLQVR</sequence>
<gene>
    <name evidence="1" type="primary">Vigan.UMG103900</name>
    <name evidence="1" type="ORF">VIGAN_UM103900</name>
</gene>